<dbReference type="Pfam" id="PF00563">
    <property type="entry name" value="EAL"/>
    <property type="match status" value="1"/>
</dbReference>
<feature type="transmembrane region" description="Helical" evidence="1">
    <location>
        <begin position="244"/>
        <end position="268"/>
    </location>
</feature>
<feature type="transmembrane region" description="Helical" evidence="1">
    <location>
        <begin position="125"/>
        <end position="146"/>
    </location>
</feature>
<dbReference type="Gene3D" id="3.30.70.270">
    <property type="match status" value="1"/>
</dbReference>
<evidence type="ECO:0000313" key="5">
    <source>
        <dbReference type="Proteomes" id="UP001500967"/>
    </source>
</evidence>
<dbReference type="Pfam" id="PF00990">
    <property type="entry name" value="GGDEF"/>
    <property type="match status" value="1"/>
</dbReference>
<dbReference type="SMART" id="SM00052">
    <property type="entry name" value="EAL"/>
    <property type="match status" value="1"/>
</dbReference>
<dbReference type="RefSeq" id="WP_344646796.1">
    <property type="nucleotide sequence ID" value="NZ_BAAAGX010000001.1"/>
</dbReference>
<dbReference type="PANTHER" id="PTHR44757">
    <property type="entry name" value="DIGUANYLATE CYCLASE DGCP"/>
    <property type="match status" value="1"/>
</dbReference>
<keyword evidence="1" id="KW-0472">Membrane</keyword>
<keyword evidence="1" id="KW-1133">Transmembrane helix</keyword>
<dbReference type="EMBL" id="BAAAGX010000001">
    <property type="protein sequence ID" value="GAA0220445.1"/>
    <property type="molecule type" value="Genomic_DNA"/>
</dbReference>
<evidence type="ECO:0000256" key="1">
    <source>
        <dbReference type="SAM" id="Phobius"/>
    </source>
</evidence>
<dbReference type="SMART" id="SM00267">
    <property type="entry name" value="GGDEF"/>
    <property type="match status" value="1"/>
</dbReference>
<reference evidence="4 5" key="1">
    <citation type="journal article" date="2019" name="Int. J. Syst. Evol. Microbiol.">
        <title>The Global Catalogue of Microorganisms (GCM) 10K type strain sequencing project: providing services to taxonomists for standard genome sequencing and annotation.</title>
        <authorList>
            <consortium name="The Broad Institute Genomics Platform"/>
            <consortium name="The Broad Institute Genome Sequencing Center for Infectious Disease"/>
            <person name="Wu L."/>
            <person name="Ma J."/>
        </authorList>
    </citation>
    <scope>NUCLEOTIDE SEQUENCE [LARGE SCALE GENOMIC DNA]</scope>
    <source>
        <strain evidence="4 5">JCM 10425</strain>
    </source>
</reference>
<evidence type="ECO:0000259" key="3">
    <source>
        <dbReference type="PROSITE" id="PS50887"/>
    </source>
</evidence>
<dbReference type="PANTHER" id="PTHR44757:SF2">
    <property type="entry name" value="BIOFILM ARCHITECTURE MAINTENANCE PROTEIN MBAA"/>
    <property type="match status" value="1"/>
</dbReference>
<dbReference type="InterPro" id="IPR035919">
    <property type="entry name" value="EAL_sf"/>
</dbReference>
<dbReference type="InterPro" id="IPR043128">
    <property type="entry name" value="Rev_trsase/Diguanyl_cyclase"/>
</dbReference>
<feature type="domain" description="GGDEF" evidence="3">
    <location>
        <begin position="409"/>
        <end position="540"/>
    </location>
</feature>
<dbReference type="Proteomes" id="UP001500967">
    <property type="component" value="Unassembled WGS sequence"/>
</dbReference>
<keyword evidence="1" id="KW-0812">Transmembrane</keyword>
<feature type="transmembrane region" description="Helical" evidence="1">
    <location>
        <begin position="219"/>
        <end position="238"/>
    </location>
</feature>
<dbReference type="SUPFAM" id="SSF55073">
    <property type="entry name" value="Nucleotide cyclase"/>
    <property type="match status" value="1"/>
</dbReference>
<dbReference type="Gene3D" id="3.20.20.450">
    <property type="entry name" value="EAL domain"/>
    <property type="match status" value="1"/>
</dbReference>
<dbReference type="InterPro" id="IPR001633">
    <property type="entry name" value="EAL_dom"/>
</dbReference>
<evidence type="ECO:0008006" key="6">
    <source>
        <dbReference type="Google" id="ProtNLM"/>
    </source>
</evidence>
<dbReference type="InterPro" id="IPR000160">
    <property type="entry name" value="GGDEF_dom"/>
</dbReference>
<feature type="transmembrane region" description="Helical" evidence="1">
    <location>
        <begin position="158"/>
        <end position="179"/>
    </location>
</feature>
<sequence>MQTQTAPTEGLVVRTRAGVSTPLDGVAHAAEQAVARRRTHWLAGSVAALVVPWLLLAAPGPQSPVAYVATALCAVLALWVGIAVLRPAPVWPWLLLGAGLATRLTGLVVYQALPHTAILPGVPLTATQVIRILSFPLLVAGLVGIITRGGGYRTHRVVDGLAVSYSVSLVLYLLFAVPYLRGEPGADRLSAFAFVLGDLLLLVMAVMVFTVSIRNTTQLLVGLASLFFLVGDLLRSVTGGQPTGVVATGAPGAIVLSGYLLMAVAAWHPSVTERRPPLDGQRPTGRAKLTMLGLTVFVYPVYTVLASVNEWELDPLIDVGYPVTVTTLFCFYLAVRSAGQARESFRREQEQAAQAAALGSALAEQQALQGQLTYRALHDPLTGLANRSKLTEALDRVLADAEPASDGDRSYALLLIDLDGFKDVNDTHGHPIGDELLVQVADRFSRALPDGALLARLGGDEFAVLIGDTDEKEALAVGRRLTETLRSAFHVAAHDLYMTTSVGLYVGSGTATPSDVLRNADLALYAAKGAGKDQVVPYRQELRTAHLDKVELLAGLRRAVAGGEFVLEYQPVVDLVTERISSVEALLRWDMPGQGRMSPTDFVPVAEESGLIVPIGAWVLSQACVDAADWYARFGISVAVNVATAQLRDPEFVSTVVGALRFSGLSPQALVLEITESTMIAATAAETDAVVKRLEQLRARGIRIAIDDFGTGYSSLSYLRRLPVDILKIDRAFSMDGPDGADSEDTALTKAILQLSHSLGLSTVAEGVETSERADTLRELRCDRAQGFLYSKPVGAGELDGLLAAETQATP</sequence>
<protein>
    <recommendedName>
        <fullName evidence="6">Diguanylate cyclase/phosphodiesterase</fullName>
    </recommendedName>
</protein>
<evidence type="ECO:0000259" key="2">
    <source>
        <dbReference type="PROSITE" id="PS50883"/>
    </source>
</evidence>
<evidence type="ECO:0000313" key="4">
    <source>
        <dbReference type="EMBL" id="GAA0220445.1"/>
    </source>
</evidence>
<dbReference type="NCBIfam" id="TIGR00254">
    <property type="entry name" value="GGDEF"/>
    <property type="match status" value="1"/>
</dbReference>
<feature type="transmembrane region" description="Helical" evidence="1">
    <location>
        <begin position="41"/>
        <end position="59"/>
    </location>
</feature>
<feature type="transmembrane region" description="Helical" evidence="1">
    <location>
        <begin position="191"/>
        <end position="212"/>
    </location>
</feature>
<feature type="transmembrane region" description="Helical" evidence="1">
    <location>
        <begin position="289"/>
        <end position="308"/>
    </location>
</feature>
<feature type="transmembrane region" description="Helical" evidence="1">
    <location>
        <begin position="65"/>
        <end position="85"/>
    </location>
</feature>
<dbReference type="CDD" id="cd01948">
    <property type="entry name" value="EAL"/>
    <property type="match status" value="1"/>
</dbReference>
<keyword evidence="5" id="KW-1185">Reference proteome</keyword>
<name>A0ABN0TFP1_9ACTN</name>
<feature type="transmembrane region" description="Helical" evidence="1">
    <location>
        <begin position="92"/>
        <end position="113"/>
    </location>
</feature>
<dbReference type="CDD" id="cd01949">
    <property type="entry name" value="GGDEF"/>
    <property type="match status" value="1"/>
</dbReference>
<feature type="domain" description="EAL" evidence="2">
    <location>
        <begin position="549"/>
        <end position="807"/>
    </location>
</feature>
<dbReference type="SUPFAM" id="SSF141868">
    <property type="entry name" value="EAL domain-like"/>
    <property type="match status" value="1"/>
</dbReference>
<accession>A0ABN0TFP1</accession>
<dbReference type="PROSITE" id="PS50883">
    <property type="entry name" value="EAL"/>
    <property type="match status" value="1"/>
</dbReference>
<dbReference type="PROSITE" id="PS50887">
    <property type="entry name" value="GGDEF"/>
    <property type="match status" value="1"/>
</dbReference>
<proteinExistence type="predicted"/>
<dbReference type="InterPro" id="IPR029787">
    <property type="entry name" value="Nucleotide_cyclase"/>
</dbReference>
<dbReference type="InterPro" id="IPR052155">
    <property type="entry name" value="Biofilm_reg_signaling"/>
</dbReference>
<organism evidence="4 5">
    <name type="scientific">Cryptosporangium japonicum</name>
    <dbReference type="NCBI Taxonomy" id="80872"/>
    <lineage>
        <taxon>Bacteria</taxon>
        <taxon>Bacillati</taxon>
        <taxon>Actinomycetota</taxon>
        <taxon>Actinomycetes</taxon>
        <taxon>Cryptosporangiales</taxon>
        <taxon>Cryptosporangiaceae</taxon>
        <taxon>Cryptosporangium</taxon>
    </lineage>
</organism>
<gene>
    <name evidence="4" type="ORF">GCM10009539_02190</name>
</gene>
<comment type="caution">
    <text evidence="4">The sequence shown here is derived from an EMBL/GenBank/DDBJ whole genome shotgun (WGS) entry which is preliminary data.</text>
</comment>